<evidence type="ECO:0000256" key="1">
    <source>
        <dbReference type="SAM" id="Phobius"/>
    </source>
</evidence>
<proteinExistence type="predicted"/>
<gene>
    <name evidence="3" type="ORF">K435DRAFT_762603</name>
</gene>
<feature type="transmembrane region" description="Helical" evidence="1">
    <location>
        <begin position="183"/>
        <end position="205"/>
    </location>
</feature>
<feature type="transmembrane region" description="Helical" evidence="1">
    <location>
        <begin position="28"/>
        <end position="48"/>
    </location>
</feature>
<dbReference type="AlphaFoldDB" id="A0A4S8LF92"/>
<feature type="transmembrane region" description="Helical" evidence="1">
    <location>
        <begin position="6"/>
        <end position="21"/>
    </location>
</feature>
<organism evidence="3 4">
    <name type="scientific">Dendrothele bispora (strain CBS 962.96)</name>
    <dbReference type="NCBI Taxonomy" id="1314807"/>
    <lineage>
        <taxon>Eukaryota</taxon>
        <taxon>Fungi</taxon>
        <taxon>Dikarya</taxon>
        <taxon>Basidiomycota</taxon>
        <taxon>Agaricomycotina</taxon>
        <taxon>Agaricomycetes</taxon>
        <taxon>Agaricomycetidae</taxon>
        <taxon>Agaricales</taxon>
        <taxon>Agaricales incertae sedis</taxon>
        <taxon>Dendrothele</taxon>
    </lineage>
</organism>
<reference evidence="3 4" key="1">
    <citation type="journal article" date="2019" name="Nat. Ecol. Evol.">
        <title>Megaphylogeny resolves global patterns of mushroom evolution.</title>
        <authorList>
            <person name="Varga T."/>
            <person name="Krizsan K."/>
            <person name="Foldi C."/>
            <person name="Dima B."/>
            <person name="Sanchez-Garcia M."/>
            <person name="Sanchez-Ramirez S."/>
            <person name="Szollosi G.J."/>
            <person name="Szarkandi J.G."/>
            <person name="Papp V."/>
            <person name="Albert L."/>
            <person name="Andreopoulos W."/>
            <person name="Angelini C."/>
            <person name="Antonin V."/>
            <person name="Barry K.W."/>
            <person name="Bougher N.L."/>
            <person name="Buchanan P."/>
            <person name="Buyck B."/>
            <person name="Bense V."/>
            <person name="Catcheside P."/>
            <person name="Chovatia M."/>
            <person name="Cooper J."/>
            <person name="Damon W."/>
            <person name="Desjardin D."/>
            <person name="Finy P."/>
            <person name="Geml J."/>
            <person name="Haridas S."/>
            <person name="Hughes K."/>
            <person name="Justo A."/>
            <person name="Karasinski D."/>
            <person name="Kautmanova I."/>
            <person name="Kiss B."/>
            <person name="Kocsube S."/>
            <person name="Kotiranta H."/>
            <person name="LaButti K.M."/>
            <person name="Lechner B.E."/>
            <person name="Liimatainen K."/>
            <person name="Lipzen A."/>
            <person name="Lukacs Z."/>
            <person name="Mihaltcheva S."/>
            <person name="Morgado L.N."/>
            <person name="Niskanen T."/>
            <person name="Noordeloos M.E."/>
            <person name="Ohm R.A."/>
            <person name="Ortiz-Santana B."/>
            <person name="Ovrebo C."/>
            <person name="Racz N."/>
            <person name="Riley R."/>
            <person name="Savchenko A."/>
            <person name="Shiryaev A."/>
            <person name="Soop K."/>
            <person name="Spirin V."/>
            <person name="Szebenyi C."/>
            <person name="Tomsovsky M."/>
            <person name="Tulloss R.E."/>
            <person name="Uehling J."/>
            <person name="Grigoriev I.V."/>
            <person name="Vagvolgyi C."/>
            <person name="Papp T."/>
            <person name="Martin F.M."/>
            <person name="Miettinen O."/>
            <person name="Hibbett D.S."/>
            <person name="Nagy L.G."/>
        </authorList>
    </citation>
    <scope>NUCLEOTIDE SEQUENCE [LARGE SCALE GENOMIC DNA]</scope>
    <source>
        <strain evidence="3 4">CBS 962.96</strain>
    </source>
</reference>
<dbReference type="OrthoDB" id="2953893at2759"/>
<accession>A0A4S8LF92</accession>
<evidence type="ECO:0000313" key="4">
    <source>
        <dbReference type="Proteomes" id="UP000297245"/>
    </source>
</evidence>
<dbReference type="Pfam" id="PF20152">
    <property type="entry name" value="DUF6534"/>
    <property type="match status" value="1"/>
</dbReference>
<evidence type="ECO:0000313" key="3">
    <source>
        <dbReference type="EMBL" id="THU87440.1"/>
    </source>
</evidence>
<feature type="transmembrane region" description="Helical" evidence="1">
    <location>
        <begin position="100"/>
        <end position="122"/>
    </location>
</feature>
<keyword evidence="1" id="KW-0812">Transmembrane</keyword>
<feature type="transmembrane region" description="Helical" evidence="1">
    <location>
        <begin position="68"/>
        <end position="88"/>
    </location>
</feature>
<dbReference type="Proteomes" id="UP000297245">
    <property type="component" value="Unassembled WGS sequence"/>
</dbReference>
<evidence type="ECO:0000259" key="2">
    <source>
        <dbReference type="Pfam" id="PF20152"/>
    </source>
</evidence>
<sequence>MFNWALLGTLSVQAYIYYLAFPNDRKYIKALAVFILCIEFVQTVLATIDAFRNFGYGWGNMISLNEVGILWLSVPAMTGIISCLAQLFYAWRIWILSQSYYIPVFVTLLALIQGASGIWTGVNAFHIGLFSEVLLENGTSTIVWLGGTALCDIIIAASMIYYLSRSRSGFRATNAILSKLIRITVETGFITAALAVVDLSMFLAFEQANYHLTPSITLSKLYSNSLMTLLNSRVRIVGGRNNGTSITDVTLSQLGGANNGSSFEMSKTSTIRFHEPDSTRPGDSHDGINQEHRFGSVYHDGLQESQKNSAIV</sequence>
<feature type="domain" description="DUF6534" evidence="2">
    <location>
        <begin position="149"/>
        <end position="234"/>
    </location>
</feature>
<name>A0A4S8LF92_DENBC</name>
<keyword evidence="1" id="KW-0472">Membrane</keyword>
<dbReference type="InterPro" id="IPR045339">
    <property type="entry name" value="DUF6534"/>
</dbReference>
<dbReference type="PANTHER" id="PTHR40465">
    <property type="entry name" value="CHROMOSOME 1, WHOLE GENOME SHOTGUN SEQUENCE"/>
    <property type="match status" value="1"/>
</dbReference>
<keyword evidence="1" id="KW-1133">Transmembrane helix</keyword>
<protein>
    <recommendedName>
        <fullName evidence="2">DUF6534 domain-containing protein</fullName>
    </recommendedName>
</protein>
<dbReference type="PANTHER" id="PTHR40465:SF1">
    <property type="entry name" value="DUF6534 DOMAIN-CONTAINING PROTEIN"/>
    <property type="match status" value="1"/>
</dbReference>
<keyword evidence="4" id="KW-1185">Reference proteome</keyword>
<feature type="transmembrane region" description="Helical" evidence="1">
    <location>
        <begin position="142"/>
        <end position="163"/>
    </location>
</feature>
<dbReference type="EMBL" id="ML179450">
    <property type="protein sequence ID" value="THU87440.1"/>
    <property type="molecule type" value="Genomic_DNA"/>
</dbReference>